<sequence length="342" mass="38801">MSSRRWLLLSDGVRPTEDVYFLESVAPLLRAQNHEVDRLDVRGWRWPLVQRFLAKQEGANLVLCRTLPRRVLRWLEQARGRFDRIVYLIDDDLAAAAEDSRLPQSYRRRMARAAESQPKLLALADTVVTCSAVLADQFAERHRNLHVMGPQLIAPLHDLSHFDRGPCPESPWLIGFHGSRAHLADLCHIAPALEAVHGSRQDTELEVMLGERTPRCLTELPRVSCPVPLRWDRFRAYRANRRVHIGLVPHLNTPFNRSKSTIKFLDIAAMGGVGVYTKQSPYKEFVQDGVDGLLVDDDPTCWQRALEWLLDHPGEARAMAASAARRAQQQVLTDLPAWVEGA</sequence>
<protein>
    <submittedName>
        <fullName evidence="2">Glycosyltransferase</fullName>
        <ecNumber evidence="2">2.4.-.-</ecNumber>
    </submittedName>
</protein>
<dbReference type="GO" id="GO:0016757">
    <property type="term" value="F:glycosyltransferase activity"/>
    <property type="evidence" value="ECO:0007669"/>
    <property type="project" value="UniProtKB-KW"/>
</dbReference>
<accession>A0ABT5YME5</accession>
<dbReference type="InterPro" id="IPR055259">
    <property type="entry name" value="YkvP/CgeB_Glyco_trans-like"/>
</dbReference>
<dbReference type="Pfam" id="PF13524">
    <property type="entry name" value="Glyco_trans_1_2"/>
    <property type="match status" value="1"/>
</dbReference>
<gene>
    <name evidence="2" type="ORF">P2G67_09125</name>
</gene>
<evidence type="ECO:0000259" key="1">
    <source>
        <dbReference type="Pfam" id="PF13524"/>
    </source>
</evidence>
<keyword evidence="2" id="KW-0808">Transferase</keyword>
<dbReference type="RefSeq" id="WP_275822262.1">
    <property type="nucleotide sequence ID" value="NZ_JARHUD010000005.1"/>
</dbReference>
<comment type="caution">
    <text evidence="2">The sequence shown here is derived from an EMBL/GenBank/DDBJ whole genome shotgun (WGS) entry which is preliminary data.</text>
</comment>
<evidence type="ECO:0000313" key="3">
    <source>
        <dbReference type="Proteomes" id="UP001215503"/>
    </source>
</evidence>
<dbReference type="EC" id="2.4.-.-" evidence="2"/>
<proteinExistence type="predicted"/>
<feature type="domain" description="Spore protein YkvP/CgeB glycosyl transferase-like" evidence="1">
    <location>
        <begin position="230"/>
        <end position="330"/>
    </location>
</feature>
<keyword evidence="3" id="KW-1185">Reference proteome</keyword>
<dbReference type="SUPFAM" id="SSF53756">
    <property type="entry name" value="UDP-Glycosyltransferase/glycogen phosphorylase"/>
    <property type="match status" value="1"/>
</dbReference>
<dbReference type="Proteomes" id="UP001215503">
    <property type="component" value="Unassembled WGS sequence"/>
</dbReference>
<keyword evidence="2" id="KW-0328">Glycosyltransferase</keyword>
<dbReference type="Gene3D" id="3.40.50.2000">
    <property type="entry name" value="Glycogen Phosphorylase B"/>
    <property type="match status" value="1"/>
</dbReference>
<dbReference type="EMBL" id="JARHUD010000005">
    <property type="protein sequence ID" value="MDF2096136.1"/>
    <property type="molecule type" value="Genomic_DNA"/>
</dbReference>
<name>A0ABT5YME5_9PROT</name>
<evidence type="ECO:0000313" key="2">
    <source>
        <dbReference type="EMBL" id="MDF2096136.1"/>
    </source>
</evidence>
<reference evidence="2 3" key="1">
    <citation type="submission" date="2023-03" db="EMBL/GenBank/DDBJ databases">
        <title>Fodinicurvata sp. CAU 1616 isolated from sea sendiment.</title>
        <authorList>
            <person name="Kim W."/>
        </authorList>
    </citation>
    <scope>NUCLEOTIDE SEQUENCE [LARGE SCALE GENOMIC DNA]</scope>
    <source>
        <strain evidence="2 3">CAU 1616</strain>
    </source>
</reference>
<organism evidence="2 3">
    <name type="scientific">Aquibaculum arenosum</name>
    <dbReference type="NCBI Taxonomy" id="3032591"/>
    <lineage>
        <taxon>Bacteria</taxon>
        <taxon>Pseudomonadati</taxon>
        <taxon>Pseudomonadota</taxon>
        <taxon>Alphaproteobacteria</taxon>
        <taxon>Rhodospirillales</taxon>
        <taxon>Rhodovibrionaceae</taxon>
        <taxon>Aquibaculum</taxon>
    </lineage>
</organism>